<dbReference type="RefSeq" id="WP_099091357.1">
    <property type="nucleotide sequence ID" value="NZ_CP093217.1"/>
</dbReference>
<organism evidence="2 4">
    <name type="scientific">Staphylococcus edaphicus</name>
    <dbReference type="NCBI Taxonomy" id="1955013"/>
    <lineage>
        <taxon>Bacteria</taxon>
        <taxon>Bacillati</taxon>
        <taxon>Bacillota</taxon>
        <taxon>Bacilli</taxon>
        <taxon>Bacillales</taxon>
        <taxon>Staphylococcaceae</taxon>
        <taxon>Staphylococcus</taxon>
    </lineage>
</organism>
<evidence type="ECO:0000313" key="3">
    <source>
        <dbReference type="EMBL" id="UQW81453.1"/>
    </source>
</evidence>
<dbReference type="AlphaFoldDB" id="A0A2C6WK88"/>
<reference evidence="3" key="4">
    <citation type="submission" date="2022-03" db="EMBL/GenBank/DDBJ databases">
        <title>Complete Genome Sequence of Staphylococcus edaphicus strain CCM 8731.</title>
        <authorList>
            <person name="Rimmer C.O."/>
            <person name="Thomas J.C."/>
        </authorList>
    </citation>
    <scope>NUCLEOTIDE SEQUENCE</scope>
    <source>
        <strain evidence="3">CCM 8731</strain>
    </source>
</reference>
<dbReference type="EMBL" id="CP093217">
    <property type="protein sequence ID" value="UQW81453.1"/>
    <property type="molecule type" value="Genomic_DNA"/>
</dbReference>
<gene>
    <name evidence="2" type="ORF">BTJ66_12960</name>
    <name evidence="3" type="ORF">MNY58_12990</name>
</gene>
<evidence type="ECO:0000256" key="1">
    <source>
        <dbReference type="SAM" id="SignalP"/>
    </source>
</evidence>
<feature type="signal peptide" evidence="1">
    <location>
        <begin position="1"/>
        <end position="22"/>
    </location>
</feature>
<dbReference type="Proteomes" id="UP000223828">
    <property type="component" value="Unassembled WGS sequence"/>
</dbReference>
<name>A0A2C6WK88_9STAP</name>
<evidence type="ECO:0000313" key="5">
    <source>
        <dbReference type="Proteomes" id="UP001056588"/>
    </source>
</evidence>
<evidence type="ECO:0000313" key="4">
    <source>
        <dbReference type="Proteomes" id="UP000223828"/>
    </source>
</evidence>
<reference evidence="4" key="2">
    <citation type="submission" date="2017-10" db="EMBL/GenBank/DDBJ databases">
        <title>Staphylococcus edaphicus sp. nov., isolated in Antarctica, harbouring mecC gene and genomic islands essential in adaptation to extreme environment.</title>
        <authorList>
            <person name="Pantucek R."/>
            <person name="Sedlacek I."/>
            <person name="Indrakova A."/>
            <person name="Vrbovska V."/>
            <person name="Maslanova I."/>
            <person name="Kovarovic V."/>
            <person name="Svec P."/>
            <person name="Kralova S."/>
            <person name="Kristofova L."/>
            <person name="Keklakova J."/>
            <person name="Petras P."/>
            <person name="Doskar J."/>
        </authorList>
    </citation>
    <scope>NUCLEOTIDE SEQUENCE [LARGE SCALE GENOMIC DNA]</scope>
    <source>
        <strain evidence="4">CCM 5085</strain>
    </source>
</reference>
<dbReference type="PROSITE" id="PS51257">
    <property type="entry name" value="PROKAR_LIPOPROTEIN"/>
    <property type="match status" value="1"/>
</dbReference>
<feature type="chain" id="PRO_5038399021" description="Stress protein" evidence="1">
    <location>
        <begin position="23"/>
        <end position="133"/>
    </location>
</feature>
<reference evidence="2" key="3">
    <citation type="submission" date="2017-10" db="EMBL/GenBank/DDBJ databases">
        <authorList>
            <person name="Vrbovska V."/>
            <person name="Kovarovic V."/>
            <person name="Indrakova A."/>
        </authorList>
    </citation>
    <scope>NUCLEOTIDE SEQUENCE</scope>
    <source>
        <strain evidence="2">CCM 8730</strain>
    </source>
</reference>
<dbReference type="EMBL" id="MRZN01000031">
    <property type="protein sequence ID" value="PHK48573.1"/>
    <property type="molecule type" value="Genomic_DNA"/>
</dbReference>
<sequence length="133" mass="15348">MKRIIFLFIVASLLFVACGKSIAVKQVIQSFKDHHLHVSNVKDMDKEDFGAAPMKAKEAKIFEVEKNKNARIMRFTSDDDLKETKQYYDELGKSSAILYSHTYVKNNYLLQMNGDIADSTFEKYKKVLNQTLD</sequence>
<evidence type="ECO:0000313" key="2">
    <source>
        <dbReference type="EMBL" id="PHK48573.1"/>
    </source>
</evidence>
<reference evidence="2" key="1">
    <citation type="journal article" date="2017" name="Appl. Environ. Microbiol.">
        <title>Staphylococcus edaphicus sp. nov., isolated in Antarctica, harbours mecC gene and genomic islands with suspected role in adaptation to extreme environment.</title>
        <authorList>
            <person name="Pantucek R."/>
            <person name="Sedlacek I."/>
            <person name="Indrakova A."/>
            <person name="Vrbovska V."/>
            <person name="Maslanova I."/>
            <person name="Kovarovic V."/>
            <person name="Svec P."/>
            <person name="Kralova S."/>
            <person name="Kristofova L."/>
            <person name="Keklakova J."/>
            <person name="Petras P."/>
            <person name="Doskar J."/>
        </authorList>
    </citation>
    <scope>NUCLEOTIDE SEQUENCE</scope>
    <source>
        <strain evidence="2">CCM 8730</strain>
    </source>
</reference>
<dbReference type="OrthoDB" id="3078607at2"/>
<evidence type="ECO:0008006" key="6">
    <source>
        <dbReference type="Google" id="ProtNLM"/>
    </source>
</evidence>
<accession>A0A2C6WK88</accession>
<proteinExistence type="predicted"/>
<protein>
    <recommendedName>
        <fullName evidence="6">Stress protein</fullName>
    </recommendedName>
</protein>
<keyword evidence="1" id="KW-0732">Signal</keyword>
<dbReference type="Proteomes" id="UP001056588">
    <property type="component" value="Chromosome"/>
</dbReference>
<keyword evidence="5" id="KW-1185">Reference proteome</keyword>